<feature type="domain" description="Myb/SANT-like DNA-binding" evidence="2">
    <location>
        <begin position="4"/>
        <end position="92"/>
    </location>
</feature>
<dbReference type="Gene3D" id="1.10.10.60">
    <property type="entry name" value="Homeodomain-like"/>
    <property type="match status" value="1"/>
</dbReference>
<dbReference type="InterPro" id="IPR044822">
    <property type="entry name" value="Myb_DNA-bind_4"/>
</dbReference>
<evidence type="ECO:0000259" key="2">
    <source>
        <dbReference type="Pfam" id="PF13837"/>
    </source>
</evidence>
<organism evidence="3 4">
    <name type="scientific">Anopheles minimus</name>
    <dbReference type="NCBI Taxonomy" id="112268"/>
    <lineage>
        <taxon>Eukaryota</taxon>
        <taxon>Metazoa</taxon>
        <taxon>Ecdysozoa</taxon>
        <taxon>Arthropoda</taxon>
        <taxon>Hexapoda</taxon>
        <taxon>Insecta</taxon>
        <taxon>Pterygota</taxon>
        <taxon>Neoptera</taxon>
        <taxon>Endopterygota</taxon>
        <taxon>Diptera</taxon>
        <taxon>Nematocera</taxon>
        <taxon>Culicoidea</taxon>
        <taxon>Culicidae</taxon>
        <taxon>Anophelinae</taxon>
        <taxon>Anopheles</taxon>
    </lineage>
</organism>
<dbReference type="Pfam" id="PF13837">
    <property type="entry name" value="Myb_DNA-bind_4"/>
    <property type="match status" value="1"/>
</dbReference>
<accession>A0A182VRK2</accession>
<evidence type="ECO:0000313" key="4">
    <source>
        <dbReference type="Proteomes" id="UP000075920"/>
    </source>
</evidence>
<protein>
    <recommendedName>
        <fullName evidence="2">Myb/SANT-like DNA-binding domain-containing protein</fullName>
    </recommendedName>
</protein>
<dbReference type="AlphaFoldDB" id="A0A182VRK2"/>
<proteinExistence type="predicted"/>
<dbReference type="Proteomes" id="UP000075920">
    <property type="component" value="Unassembled WGS sequence"/>
</dbReference>
<feature type="region of interest" description="Disordered" evidence="1">
    <location>
        <begin position="122"/>
        <end position="190"/>
    </location>
</feature>
<evidence type="ECO:0000256" key="1">
    <source>
        <dbReference type="SAM" id="MobiDB-lite"/>
    </source>
</evidence>
<evidence type="ECO:0000313" key="3">
    <source>
        <dbReference type="EnsemblMetazoa" id="AMIN000689-PA"/>
    </source>
</evidence>
<dbReference type="VEuPathDB" id="VectorBase:AMIN000689"/>
<sequence length="250" mass="29493">MTKRNMWTYEETLEMLNIMLDQESLKAMNGRPFRKDKAFRLVCEEMIQRGFNTKDPKQIENRWKNLKKRYVDLQKNPNLAEIHPFQYYDEIDVLMKGKPPTSEPKLYELSITRVEPEHNVGTEYVPAKPETPSIQINSGDESAKSEEVSRNPALETTPQPATCSIPRRSKRSRKRPAHRSSETPKPCLPPYRITTEQEAYRNHKKLIDYQFGLYNKAQEESDRKFLEMSRQMLNECNEKFQSFLDNLLTK</sequence>
<reference evidence="3" key="2">
    <citation type="submission" date="2020-05" db="UniProtKB">
        <authorList>
            <consortium name="EnsemblMetazoa"/>
        </authorList>
    </citation>
    <scope>IDENTIFICATION</scope>
    <source>
        <strain evidence="3">MINIMUS1</strain>
    </source>
</reference>
<reference evidence="4" key="1">
    <citation type="submission" date="2013-03" db="EMBL/GenBank/DDBJ databases">
        <title>The Genome Sequence of Anopheles minimus MINIMUS1.</title>
        <authorList>
            <consortium name="The Broad Institute Genomics Platform"/>
            <person name="Neafsey D.E."/>
            <person name="Walton C."/>
            <person name="Walker B."/>
            <person name="Young S.K."/>
            <person name="Zeng Q."/>
            <person name="Gargeya S."/>
            <person name="Fitzgerald M."/>
            <person name="Haas B."/>
            <person name="Abouelleil A."/>
            <person name="Allen A.W."/>
            <person name="Alvarado L."/>
            <person name="Arachchi H.M."/>
            <person name="Berlin A.M."/>
            <person name="Chapman S.B."/>
            <person name="Gainer-Dewar J."/>
            <person name="Goldberg J."/>
            <person name="Griggs A."/>
            <person name="Gujja S."/>
            <person name="Hansen M."/>
            <person name="Howarth C."/>
            <person name="Imamovic A."/>
            <person name="Ireland A."/>
            <person name="Larimer J."/>
            <person name="McCowan C."/>
            <person name="Murphy C."/>
            <person name="Pearson M."/>
            <person name="Poon T.W."/>
            <person name="Priest M."/>
            <person name="Roberts A."/>
            <person name="Saif S."/>
            <person name="Shea T."/>
            <person name="Sisk P."/>
            <person name="Sykes S."/>
            <person name="Wortman J."/>
            <person name="Nusbaum C."/>
            <person name="Birren B."/>
        </authorList>
    </citation>
    <scope>NUCLEOTIDE SEQUENCE [LARGE SCALE GENOMIC DNA]</scope>
    <source>
        <strain evidence="4">MINIMUS1</strain>
    </source>
</reference>
<name>A0A182VRK2_9DIPT</name>
<dbReference type="EnsemblMetazoa" id="AMIN000689-RA">
    <property type="protein sequence ID" value="AMIN000689-PA"/>
    <property type="gene ID" value="AMIN000689"/>
</dbReference>
<keyword evidence="4" id="KW-1185">Reference proteome</keyword>
<feature type="compositionally biased region" description="Basic residues" evidence="1">
    <location>
        <begin position="167"/>
        <end position="178"/>
    </location>
</feature>